<evidence type="ECO:0000313" key="10">
    <source>
        <dbReference type="Proteomes" id="UP000727993"/>
    </source>
</evidence>
<comment type="subunit">
    <text evidence="6">Homotetramer. Forms an RuvA(8)-RuvB(12)-Holliday junction (HJ) complex. HJ DNA is sandwiched between 2 RuvA tetramers; dsDNA enters through RuvA and exits via RuvB. An RuvB hexamer assembles on each DNA strand where it exits the tetramer. Each RuvB hexamer is contacted by two RuvA subunits (via domain III) on 2 adjacent RuvB subunits; this complex drives branch migration. In the full resolvosome a probable DNA-RuvA(4)-RuvB(12)-RuvC(2) complex forms which resolves the HJ.</text>
</comment>
<evidence type="ECO:0000256" key="3">
    <source>
        <dbReference type="ARBA" id="ARBA00023125"/>
    </source>
</evidence>
<keyword evidence="2 6" id="KW-0227">DNA damage</keyword>
<dbReference type="GO" id="GO:0000400">
    <property type="term" value="F:four-way junction DNA binding"/>
    <property type="evidence" value="ECO:0007669"/>
    <property type="project" value="UniProtKB-UniRule"/>
</dbReference>
<dbReference type="SUPFAM" id="SSF50249">
    <property type="entry name" value="Nucleic acid-binding proteins"/>
    <property type="match status" value="1"/>
</dbReference>
<evidence type="ECO:0000256" key="5">
    <source>
        <dbReference type="ARBA" id="ARBA00023204"/>
    </source>
</evidence>
<dbReference type="HAMAP" id="MF_00031">
    <property type="entry name" value="DNA_HJ_migration_RuvA"/>
    <property type="match status" value="1"/>
</dbReference>
<dbReference type="GO" id="GO:0048476">
    <property type="term" value="C:Holliday junction resolvase complex"/>
    <property type="evidence" value="ECO:0007669"/>
    <property type="project" value="UniProtKB-UniRule"/>
</dbReference>
<dbReference type="SUPFAM" id="SSF46929">
    <property type="entry name" value="DNA helicase RuvA subunit, C-terminal domain"/>
    <property type="match status" value="1"/>
</dbReference>
<dbReference type="GO" id="GO:0009378">
    <property type="term" value="F:four-way junction helicase activity"/>
    <property type="evidence" value="ECO:0007669"/>
    <property type="project" value="InterPro"/>
</dbReference>
<keyword evidence="9" id="KW-0378">Hydrolase</keyword>
<dbReference type="GO" id="GO:0016787">
    <property type="term" value="F:hydrolase activity"/>
    <property type="evidence" value="ECO:0007669"/>
    <property type="project" value="UniProtKB-KW"/>
</dbReference>
<evidence type="ECO:0000256" key="4">
    <source>
        <dbReference type="ARBA" id="ARBA00023172"/>
    </source>
</evidence>
<proteinExistence type="inferred from homology"/>
<comment type="caution">
    <text evidence="6">Lacks conserved residue(s) required for the propagation of feature annotation.</text>
</comment>
<evidence type="ECO:0000256" key="1">
    <source>
        <dbReference type="ARBA" id="ARBA00022490"/>
    </source>
</evidence>
<name>A0A936NF24_9ACTN</name>
<keyword evidence="4 6" id="KW-0233">DNA recombination</keyword>
<dbReference type="InterPro" id="IPR013849">
    <property type="entry name" value="DNA_helicase_Holl-junc_RuvA_I"/>
</dbReference>
<feature type="domain" description="DNA helicase Holliday junction RuvA type" evidence="7">
    <location>
        <begin position="1"/>
        <end position="61"/>
    </location>
</feature>
<dbReference type="SUPFAM" id="SSF47781">
    <property type="entry name" value="RuvA domain 2-like"/>
    <property type="match status" value="1"/>
</dbReference>
<dbReference type="Proteomes" id="UP000727993">
    <property type="component" value="Unassembled WGS sequence"/>
</dbReference>
<organism evidence="9 10">
    <name type="scientific">Candidatus Neomicrothrix subdominans</name>
    <dbReference type="NCBI Taxonomy" id="2954438"/>
    <lineage>
        <taxon>Bacteria</taxon>
        <taxon>Bacillati</taxon>
        <taxon>Actinomycetota</taxon>
        <taxon>Acidimicrobiia</taxon>
        <taxon>Acidimicrobiales</taxon>
        <taxon>Microthrixaceae</taxon>
        <taxon>Candidatus Neomicrothrix</taxon>
    </lineage>
</organism>
<comment type="subcellular location">
    <subcellularLocation>
        <location evidence="6">Cytoplasm</location>
    </subcellularLocation>
</comment>
<dbReference type="Gene3D" id="1.10.150.20">
    <property type="entry name" value="5' to 3' exonuclease, C-terminal subdomain"/>
    <property type="match status" value="1"/>
</dbReference>
<evidence type="ECO:0000259" key="8">
    <source>
        <dbReference type="Pfam" id="PF07499"/>
    </source>
</evidence>
<keyword evidence="5 6" id="KW-0234">DNA repair</keyword>
<reference evidence="9 10" key="1">
    <citation type="submission" date="2020-10" db="EMBL/GenBank/DDBJ databases">
        <title>Connecting structure to function with the recovery of over 1000 high-quality activated sludge metagenome-assembled genomes encoding full-length rRNA genes using long-read sequencing.</title>
        <authorList>
            <person name="Singleton C.M."/>
            <person name="Petriglieri F."/>
            <person name="Kristensen J.M."/>
            <person name="Kirkegaard R.H."/>
            <person name="Michaelsen T.Y."/>
            <person name="Andersen M.H."/>
            <person name="Karst S.M."/>
            <person name="Dueholm M.S."/>
            <person name="Nielsen P.H."/>
            <person name="Albertsen M."/>
        </authorList>
    </citation>
    <scope>NUCLEOTIDE SEQUENCE [LARGE SCALE GENOMIC DNA]</scope>
    <source>
        <strain evidence="9">Lyne_18-Q3-R50-59_MAXAC.006</strain>
    </source>
</reference>
<dbReference type="Gene3D" id="1.10.8.10">
    <property type="entry name" value="DNA helicase RuvA subunit, C-terminal domain"/>
    <property type="match status" value="1"/>
</dbReference>
<sequence length="204" mass="20648">MIGSLRGTLLARHGAELTIEVAGIGYRCAASPGLVAAGGELGDELFCWVHHHLREDAQTLYAFATEDERELFEVLIGAHGVGPALAMAILGVHSPGELARAVAADDLAALCLVPGVGKKTAARLLIELKSRLDVGSFDVGTVPGGDADGGASGEPVASAKADVRSALGELGYSADEANRAVAALPAGDNPAELLRAALAHLAGD</sequence>
<dbReference type="GO" id="GO:0006310">
    <property type="term" value="P:DNA recombination"/>
    <property type="evidence" value="ECO:0007669"/>
    <property type="project" value="UniProtKB-UniRule"/>
</dbReference>
<evidence type="ECO:0000313" key="9">
    <source>
        <dbReference type="EMBL" id="MBK9298516.1"/>
    </source>
</evidence>
<evidence type="ECO:0000256" key="2">
    <source>
        <dbReference type="ARBA" id="ARBA00022763"/>
    </source>
</evidence>
<dbReference type="InterPro" id="IPR011114">
    <property type="entry name" value="RuvA_C"/>
</dbReference>
<feature type="domain" description="Holliday junction DNA helicase RuvA C-terminal" evidence="8">
    <location>
        <begin position="159"/>
        <end position="201"/>
    </location>
</feature>
<comment type="caution">
    <text evidence="9">The sequence shown here is derived from an EMBL/GenBank/DDBJ whole genome shotgun (WGS) entry which is preliminary data.</text>
</comment>
<dbReference type="AlphaFoldDB" id="A0A936NF24"/>
<dbReference type="GO" id="GO:0005524">
    <property type="term" value="F:ATP binding"/>
    <property type="evidence" value="ECO:0007669"/>
    <property type="project" value="InterPro"/>
</dbReference>
<dbReference type="GO" id="GO:0006281">
    <property type="term" value="P:DNA repair"/>
    <property type="evidence" value="ECO:0007669"/>
    <property type="project" value="UniProtKB-UniRule"/>
</dbReference>
<dbReference type="InterPro" id="IPR036267">
    <property type="entry name" value="RuvA_C_sf"/>
</dbReference>
<dbReference type="GO" id="GO:0009379">
    <property type="term" value="C:Holliday junction helicase complex"/>
    <property type="evidence" value="ECO:0007669"/>
    <property type="project" value="InterPro"/>
</dbReference>
<dbReference type="Pfam" id="PF07499">
    <property type="entry name" value="RuvA_C"/>
    <property type="match status" value="1"/>
</dbReference>
<dbReference type="EMBL" id="JADJZA010000009">
    <property type="protein sequence ID" value="MBK9298516.1"/>
    <property type="molecule type" value="Genomic_DNA"/>
</dbReference>
<evidence type="ECO:0000259" key="7">
    <source>
        <dbReference type="Pfam" id="PF01330"/>
    </source>
</evidence>
<gene>
    <name evidence="6 9" type="primary">ruvA</name>
    <name evidence="9" type="ORF">IPN02_17155</name>
</gene>
<dbReference type="Pfam" id="PF14520">
    <property type="entry name" value="HHH_5"/>
    <property type="match status" value="1"/>
</dbReference>
<dbReference type="InterPro" id="IPR010994">
    <property type="entry name" value="RuvA_2-like"/>
</dbReference>
<dbReference type="Gene3D" id="2.40.50.140">
    <property type="entry name" value="Nucleic acid-binding proteins"/>
    <property type="match status" value="1"/>
</dbReference>
<dbReference type="InterPro" id="IPR012340">
    <property type="entry name" value="NA-bd_OB-fold"/>
</dbReference>
<comment type="function">
    <text evidence="6">The RuvA-RuvB-RuvC complex processes Holliday junction (HJ) DNA during genetic recombination and DNA repair, while the RuvA-RuvB complex plays an important role in the rescue of blocked DNA replication forks via replication fork reversal (RFR). RuvA specifically binds to HJ cruciform DNA, conferring on it an open structure. The RuvB hexamer acts as an ATP-dependent pump, pulling dsDNA into and through the RuvAB complex. HJ branch migration allows RuvC to scan DNA until it finds its consensus sequence, where it cleaves and resolves the cruciform DNA.</text>
</comment>
<feature type="region of interest" description="Domain III" evidence="6">
    <location>
        <begin position="157"/>
        <end position="204"/>
    </location>
</feature>
<accession>A0A936NF24</accession>
<dbReference type="InterPro" id="IPR000085">
    <property type="entry name" value="RuvA"/>
</dbReference>
<protein>
    <recommendedName>
        <fullName evidence="6">Holliday junction branch migration complex subunit RuvA</fullName>
    </recommendedName>
</protein>
<keyword evidence="3 6" id="KW-0238">DNA-binding</keyword>
<evidence type="ECO:0000256" key="6">
    <source>
        <dbReference type="HAMAP-Rule" id="MF_00031"/>
    </source>
</evidence>
<comment type="domain">
    <text evidence="6">Has three domains with a flexible linker between the domains II and III and assumes an 'L' shape. Domain III is highly mobile and contacts RuvB.</text>
</comment>
<dbReference type="Pfam" id="PF01330">
    <property type="entry name" value="RuvA_N"/>
    <property type="match status" value="1"/>
</dbReference>
<keyword evidence="1 6" id="KW-0963">Cytoplasm</keyword>
<dbReference type="GO" id="GO:0005737">
    <property type="term" value="C:cytoplasm"/>
    <property type="evidence" value="ECO:0007669"/>
    <property type="project" value="UniProtKB-SubCell"/>
</dbReference>
<dbReference type="NCBIfam" id="TIGR00084">
    <property type="entry name" value="ruvA"/>
    <property type="match status" value="1"/>
</dbReference>
<comment type="similarity">
    <text evidence="6">Belongs to the RuvA family.</text>
</comment>
<feature type="region of interest" description="Domain I" evidence="6">
    <location>
        <begin position="1"/>
        <end position="64"/>
    </location>
</feature>